<evidence type="ECO:0000313" key="3">
    <source>
        <dbReference type="Proteomes" id="UP000007947"/>
    </source>
</evidence>
<proteinExistence type="predicted"/>
<gene>
    <name evidence="2" type="ordered locus">MLP_19280</name>
</gene>
<dbReference type="KEGG" id="mph:MLP_19280"/>
<feature type="compositionally biased region" description="Low complexity" evidence="1">
    <location>
        <begin position="142"/>
        <end position="152"/>
    </location>
</feature>
<dbReference type="AlphaFoldDB" id="F5XT70"/>
<reference evidence="2 3" key="1">
    <citation type="submission" date="2011-05" db="EMBL/GenBank/DDBJ databases">
        <title>Whole genome sequence of Microlunatus phosphovorus NM-1.</title>
        <authorList>
            <person name="Hosoyama A."/>
            <person name="Sasaki K."/>
            <person name="Harada T."/>
            <person name="Igarashi R."/>
            <person name="Kawakoshi A."/>
            <person name="Sasagawa M."/>
            <person name="Fukada J."/>
            <person name="Nakamura S."/>
            <person name="Katano Y."/>
            <person name="Hanada S."/>
            <person name="Kamagata Y."/>
            <person name="Nakamura N."/>
            <person name="Yamazaki S."/>
            <person name="Fujita N."/>
        </authorList>
    </citation>
    <scope>NUCLEOTIDE SEQUENCE [LARGE SCALE GENOMIC DNA]</scope>
    <source>
        <strain evidence="3">ATCC 700054 / DSM 10555 / JCM 9379 / NBRC 101784 / NCIMB 13414 / VKM Ac-1990 / NM-1</strain>
    </source>
</reference>
<keyword evidence="3" id="KW-1185">Reference proteome</keyword>
<dbReference type="eggNOG" id="ENOG5033FXQ">
    <property type="taxonomic scope" value="Bacteria"/>
</dbReference>
<feature type="compositionally biased region" description="Basic and acidic residues" evidence="1">
    <location>
        <begin position="129"/>
        <end position="138"/>
    </location>
</feature>
<dbReference type="HOGENOM" id="CLU_142836_1_0_11"/>
<protein>
    <submittedName>
        <fullName evidence="2">Uncharacterized protein</fullName>
    </submittedName>
</protein>
<evidence type="ECO:0000256" key="1">
    <source>
        <dbReference type="SAM" id="MobiDB-lite"/>
    </source>
</evidence>
<organism evidence="2 3">
    <name type="scientific">Microlunatus phosphovorus (strain ATCC 700054 / DSM 10555 / JCM 9379 / NBRC 101784 / NCIMB 13414 / VKM Ac-1990 / NM-1)</name>
    <dbReference type="NCBI Taxonomy" id="1032480"/>
    <lineage>
        <taxon>Bacteria</taxon>
        <taxon>Bacillati</taxon>
        <taxon>Actinomycetota</taxon>
        <taxon>Actinomycetes</taxon>
        <taxon>Propionibacteriales</taxon>
        <taxon>Propionibacteriaceae</taxon>
        <taxon>Microlunatus</taxon>
    </lineage>
</organism>
<accession>F5XT70</accession>
<dbReference type="RefSeq" id="WP_013862816.1">
    <property type="nucleotide sequence ID" value="NC_015635.1"/>
</dbReference>
<name>F5XT70_MICPN</name>
<dbReference type="EMBL" id="AP012204">
    <property type="protein sequence ID" value="BAK34942.1"/>
    <property type="molecule type" value="Genomic_DNA"/>
</dbReference>
<dbReference type="Proteomes" id="UP000007947">
    <property type="component" value="Chromosome"/>
</dbReference>
<sequence length="152" mass="16219">MTAAATASELLASAEEICAGRLQVPGLSQARAACLLTRQALEQTVDELLADRGMGCPRVNMRVRLICLAEAYPDVDGLARRADTAWHRLSAACHHHAYELSPTVAEATSLICEVRWLGTRSTVSAGGRCSRDRWRDPGGGRSISSSGDGNRG</sequence>
<evidence type="ECO:0000313" key="2">
    <source>
        <dbReference type="EMBL" id="BAK34942.1"/>
    </source>
</evidence>
<dbReference type="STRING" id="1032480.MLP_19280"/>
<feature type="region of interest" description="Disordered" evidence="1">
    <location>
        <begin position="123"/>
        <end position="152"/>
    </location>
</feature>